<dbReference type="Gene3D" id="1.25.10.10">
    <property type="entry name" value="Leucine-rich Repeat Variant"/>
    <property type="match status" value="1"/>
</dbReference>
<protein>
    <recommendedName>
        <fullName evidence="7">Pre-rRNA-processing protein</fullName>
    </recommendedName>
</protein>
<evidence type="ECO:0000256" key="4">
    <source>
        <dbReference type="ARBA" id="ARBA00011141"/>
    </source>
</evidence>
<accession>G8YCG1</accession>
<sequence>MGPKKKKTEKQKDFIKPKLKVGKTKAKPENYTDTSFTARSIALPTQSIRKKAESADGGDIDLEHYLSLTRHHSSSTRKEVLNYIEKHLPSNPRGLKEVVTRTIPLITDQAGEVATALVSLLTACGKKQPGLLELHIRPITLFILSAMTHLQPSVRNNSTKYLAILIEQVPEALLTSSFSKIMKAYFGLLSWSLKNDSKSKSVALTSSASLSTVSKKARASHLNVLKNFLSASLLQDETIDANNISSERYVTHPLSAKYLFPSTPQPYSHYKLFVQEIKKSNPFSLSEDNAGTDSTFTLSDLDTLSSEDLDTRQKIMIDIFLGPLQRNLKDIVKEAGDAGREANSCLQVLQDFSDKQNPSC</sequence>
<organism evidence="10 11">
    <name type="scientific">Pichia sorbitophila (strain ATCC MYA-4447 / BCRC 22081 / CBS 7064 / NBRC 10061 / NRRL Y-12695)</name>
    <name type="common">Hybrid yeast</name>
    <dbReference type="NCBI Taxonomy" id="559304"/>
    <lineage>
        <taxon>Eukaryota</taxon>
        <taxon>Fungi</taxon>
        <taxon>Dikarya</taxon>
        <taxon>Ascomycota</taxon>
        <taxon>Saccharomycotina</taxon>
        <taxon>Pichiomycetes</taxon>
        <taxon>Debaryomycetaceae</taxon>
        <taxon>Millerozyma</taxon>
    </lineage>
</organism>
<dbReference type="GO" id="GO:0005634">
    <property type="term" value="C:nucleus"/>
    <property type="evidence" value="ECO:0007669"/>
    <property type="project" value="UniProtKB-SubCell"/>
</dbReference>
<dbReference type="AlphaFoldDB" id="G8YCG1"/>
<evidence type="ECO:0000256" key="2">
    <source>
        <dbReference type="ARBA" id="ARBA00004123"/>
    </source>
</evidence>
<dbReference type="Pfam" id="PF12333">
    <property type="entry name" value="Ipi1_N"/>
    <property type="match status" value="1"/>
</dbReference>
<comment type="function">
    <text evidence="1 7">Component of the RIX1 complex required for processing of ITS2 sequences from 35S pre-rRNA.</text>
</comment>
<evidence type="ECO:0000256" key="6">
    <source>
        <dbReference type="ARBA" id="ARBA00023242"/>
    </source>
</evidence>
<evidence type="ECO:0000313" key="11">
    <source>
        <dbReference type="Proteomes" id="UP000005222"/>
    </source>
</evidence>
<keyword evidence="11" id="KW-1185">Reference proteome</keyword>
<evidence type="ECO:0000259" key="9">
    <source>
        <dbReference type="Pfam" id="PF12333"/>
    </source>
</evidence>
<proteinExistence type="inferred from homology"/>
<keyword evidence="6 7" id="KW-0539">Nucleus</keyword>
<dbReference type="InterPro" id="IPR011989">
    <property type="entry name" value="ARM-like"/>
</dbReference>
<dbReference type="STRING" id="559304.G8YCG1"/>
<comment type="subunit">
    <text evidence="4">Component of the RIX1 complex, composed of IPI1, RIX1/IPI2 and IPI3 in a 1:2:2 stoichiometry. The complex interacts (via RIX1) with MDN1 (via its hexameric AAA ATPase ring) and the pre-60S ribosome particles.</text>
</comment>
<dbReference type="InParanoid" id="G8YCG1"/>
<evidence type="ECO:0000256" key="7">
    <source>
        <dbReference type="RuleBase" id="RU368021"/>
    </source>
</evidence>
<gene>
    <name evidence="10" type="primary">Piso0_002376</name>
    <name evidence="10" type="ORF">GNLVRS01_PISO0J10657g</name>
</gene>
<dbReference type="InterPro" id="IPR024679">
    <property type="entry name" value="Ipi1_N"/>
</dbReference>
<keyword evidence="5 7" id="KW-0698">rRNA processing</keyword>
<dbReference type="InterPro" id="IPR016024">
    <property type="entry name" value="ARM-type_fold"/>
</dbReference>
<dbReference type="GO" id="GO:0120330">
    <property type="term" value="C:rixosome complex"/>
    <property type="evidence" value="ECO:0007669"/>
    <property type="project" value="UniProtKB-UniRule"/>
</dbReference>
<dbReference type="SUPFAM" id="SSF48371">
    <property type="entry name" value="ARM repeat"/>
    <property type="match status" value="1"/>
</dbReference>
<comment type="subcellular location">
    <subcellularLocation>
        <location evidence="2 7">Nucleus</location>
    </subcellularLocation>
</comment>
<dbReference type="PANTHER" id="PTHR16056:SF2">
    <property type="entry name" value="TESTIS-EXPRESSED PROTEIN 10"/>
    <property type="match status" value="1"/>
</dbReference>
<feature type="domain" description="Pre-rRNA-processing protein Ipi1 N-terminal" evidence="9">
    <location>
        <begin position="131"/>
        <end position="229"/>
    </location>
</feature>
<comment type="similarity">
    <text evidence="3 7">Belongs to the IPI1/TEX10 family.</text>
</comment>
<dbReference type="OrthoDB" id="361362at2759"/>
<name>G8YCG1_PICSO</name>
<dbReference type="FunCoup" id="G8YCG1">
    <property type="interactions" value="415"/>
</dbReference>
<dbReference type="Proteomes" id="UP000005222">
    <property type="component" value="Chromosome J"/>
</dbReference>
<evidence type="ECO:0000256" key="8">
    <source>
        <dbReference type="SAM" id="MobiDB-lite"/>
    </source>
</evidence>
<dbReference type="PANTHER" id="PTHR16056">
    <property type="entry name" value="REGULATOR OF MICROTUBULE DYNAMICS PROTEIN"/>
    <property type="match status" value="1"/>
</dbReference>
<evidence type="ECO:0000256" key="1">
    <source>
        <dbReference type="ARBA" id="ARBA00002355"/>
    </source>
</evidence>
<evidence type="ECO:0000256" key="3">
    <source>
        <dbReference type="ARBA" id="ARBA00006427"/>
    </source>
</evidence>
<feature type="region of interest" description="Disordered" evidence="8">
    <location>
        <begin position="1"/>
        <end position="31"/>
    </location>
</feature>
<keyword evidence="7" id="KW-0690">Ribosome biogenesis</keyword>
<dbReference type="EMBL" id="FO082050">
    <property type="protein sequence ID" value="CCE82642.1"/>
    <property type="molecule type" value="Genomic_DNA"/>
</dbReference>
<evidence type="ECO:0000256" key="5">
    <source>
        <dbReference type="ARBA" id="ARBA00022552"/>
    </source>
</evidence>
<dbReference type="GO" id="GO:0006364">
    <property type="term" value="P:rRNA processing"/>
    <property type="evidence" value="ECO:0007669"/>
    <property type="project" value="UniProtKB-UniRule"/>
</dbReference>
<reference evidence="10 11" key="1">
    <citation type="journal article" date="2012" name="G3 (Bethesda)">
        <title>Pichia sorbitophila, an interspecies yeast hybrid reveals early steps of genome resolution following polyploidization.</title>
        <authorList>
            <person name="Leh Louis V."/>
            <person name="Despons L."/>
            <person name="Friedrich A."/>
            <person name="Martin T."/>
            <person name="Durrens P."/>
            <person name="Casaregola S."/>
            <person name="Neuveglise C."/>
            <person name="Fairhead C."/>
            <person name="Marck C."/>
            <person name="Cruz J.A."/>
            <person name="Straub M.L."/>
            <person name="Kugler V."/>
            <person name="Sacerdot C."/>
            <person name="Uzunov Z."/>
            <person name="Thierry A."/>
            <person name="Weiss S."/>
            <person name="Bleykasten C."/>
            <person name="De Montigny J."/>
            <person name="Jacques N."/>
            <person name="Jung P."/>
            <person name="Lemaire M."/>
            <person name="Mallet S."/>
            <person name="Morel G."/>
            <person name="Richard G.F."/>
            <person name="Sarkar A."/>
            <person name="Savel G."/>
            <person name="Schacherer J."/>
            <person name="Seret M.L."/>
            <person name="Talla E."/>
            <person name="Samson G."/>
            <person name="Jubin C."/>
            <person name="Poulain J."/>
            <person name="Vacherie B."/>
            <person name="Barbe V."/>
            <person name="Pelletier E."/>
            <person name="Sherman D.J."/>
            <person name="Westhof E."/>
            <person name="Weissenbach J."/>
            <person name="Baret P.V."/>
            <person name="Wincker P."/>
            <person name="Gaillardin C."/>
            <person name="Dujon B."/>
            <person name="Souciet J.L."/>
        </authorList>
    </citation>
    <scope>NUCLEOTIDE SEQUENCE [LARGE SCALE GENOMIC DNA]</scope>
    <source>
        <strain evidence="11">ATCC MYA-4447 / BCRC 22081 / CBS 7064 / NBRC 10061 / NRRL Y-12695</strain>
    </source>
</reference>
<dbReference type="eggNOG" id="KOG2149">
    <property type="taxonomic scope" value="Eukaryota"/>
</dbReference>
<evidence type="ECO:0000313" key="10">
    <source>
        <dbReference type="EMBL" id="CCE82642.1"/>
    </source>
</evidence>
<dbReference type="HOGENOM" id="CLU_050252_2_0_1"/>
<dbReference type="OMA" id="SAMNHIN"/>